<keyword evidence="6" id="KW-0010">Activator</keyword>
<dbReference type="PANTHER" id="PTHR31671">
    <property type="entry name" value="DIABETES AND OBESITY REGULATED, ISOFORM G"/>
    <property type="match status" value="1"/>
</dbReference>
<dbReference type="KEGG" id="amex:103041515"/>
<evidence type="ECO:0000313" key="12">
    <source>
        <dbReference type="EMBL" id="KAG9261197.1"/>
    </source>
</evidence>
<dbReference type="Proteomes" id="UP000694621">
    <property type="component" value="Unplaced"/>
</dbReference>
<keyword evidence="3" id="KW-0963">Cytoplasm</keyword>
<dbReference type="GO" id="GO:0016604">
    <property type="term" value="C:nuclear body"/>
    <property type="evidence" value="ECO:0007669"/>
    <property type="project" value="UniProtKB-SubCell"/>
</dbReference>
<evidence type="ECO:0000256" key="6">
    <source>
        <dbReference type="ARBA" id="ARBA00023159"/>
    </source>
</evidence>
<reference evidence="12 15" key="1">
    <citation type="submission" date="2021-07" db="EMBL/GenBank/DDBJ databases">
        <authorList>
            <person name="Imarazene B."/>
            <person name="Zahm M."/>
            <person name="Klopp C."/>
            <person name="Cabau C."/>
            <person name="Beille S."/>
            <person name="Jouanno E."/>
            <person name="Castinel A."/>
            <person name="Lluch J."/>
            <person name="Gil L."/>
            <person name="Kuchtly C."/>
            <person name="Lopez Roques C."/>
            <person name="Donnadieu C."/>
            <person name="Parrinello H."/>
            <person name="Journot L."/>
            <person name="Du K."/>
            <person name="Schartl M."/>
            <person name="Retaux S."/>
            <person name="Guiguen Y."/>
        </authorList>
    </citation>
    <scope>NUCLEOTIDE SEQUENCE [LARGE SCALE GENOMIC DNA]</scope>
    <source>
        <strain evidence="12">Pach_M1</strain>
        <tissue evidence="12">Testis</tissue>
    </source>
</reference>
<sequence>MISKIFSQLLGGAEGGADVRVEREGCEELVELEDGEWVIINLHENRSVDRIREDPLENLLIEHPSMSVYQMCRGRTEGEEEEEASDEDEEDSSRPVPVRHHVSWRLAAWGTPLPVLLSVQRARAHADGRKLTRGALHRQNLTNTRFSPADRRYGQFKQPTQRLYNY</sequence>
<dbReference type="PANTHER" id="PTHR31671:SF4">
    <property type="entry name" value="SI:CH211-260E23.9"/>
    <property type="match status" value="1"/>
</dbReference>
<protein>
    <submittedName>
        <fullName evidence="13">Si:ch211-260e23.9</fullName>
    </submittedName>
    <submittedName>
        <fullName evidence="12">Tumor protein p53-inducible nuclear protein 1-like</fullName>
    </submittedName>
</protein>
<evidence type="ECO:0000256" key="1">
    <source>
        <dbReference type="ARBA" id="ARBA00004419"/>
    </source>
</evidence>
<evidence type="ECO:0000256" key="9">
    <source>
        <dbReference type="ARBA" id="ARBA00023329"/>
    </source>
</evidence>
<accession>A0A8B9RLG9</accession>
<evidence type="ECO:0000256" key="5">
    <source>
        <dbReference type="ARBA" id="ARBA00023015"/>
    </source>
</evidence>
<evidence type="ECO:0000256" key="3">
    <source>
        <dbReference type="ARBA" id="ARBA00022490"/>
    </source>
</evidence>
<name>A0A8B9RLG9_ASTMX</name>
<organism evidence="13 14">
    <name type="scientific">Astyanax mexicanus</name>
    <name type="common">Blind cave fish</name>
    <name type="synonym">Astyanax fasciatus mexicanus</name>
    <dbReference type="NCBI Taxonomy" id="7994"/>
    <lineage>
        <taxon>Eukaryota</taxon>
        <taxon>Metazoa</taxon>
        <taxon>Chordata</taxon>
        <taxon>Craniata</taxon>
        <taxon>Vertebrata</taxon>
        <taxon>Euteleostomi</taxon>
        <taxon>Actinopterygii</taxon>
        <taxon>Neopterygii</taxon>
        <taxon>Teleostei</taxon>
        <taxon>Ostariophysi</taxon>
        <taxon>Characiformes</taxon>
        <taxon>Characoidei</taxon>
        <taxon>Acestrorhamphidae</taxon>
        <taxon>Acestrorhamphinae</taxon>
        <taxon>Astyanax</taxon>
    </lineage>
</organism>
<dbReference type="AlphaFoldDB" id="A0A8B9RLG9"/>
<evidence type="ECO:0000313" key="13">
    <source>
        <dbReference type="Ensembl" id="ENSAMXP00005052106.1"/>
    </source>
</evidence>
<evidence type="ECO:0000313" key="14">
    <source>
        <dbReference type="Proteomes" id="UP000694621"/>
    </source>
</evidence>
<keyword evidence="8" id="KW-0539">Nucleus</keyword>
<dbReference type="RefSeq" id="XP_007235974.3">
    <property type="nucleotide sequence ID" value="XM_007235912.3"/>
</dbReference>
<dbReference type="OrthoDB" id="10041339at2759"/>
<feature type="region of interest" description="Disordered" evidence="11">
    <location>
        <begin position="74"/>
        <end position="97"/>
    </location>
</feature>
<evidence type="ECO:0000256" key="7">
    <source>
        <dbReference type="ARBA" id="ARBA00023163"/>
    </source>
</evidence>
<keyword evidence="5" id="KW-0805">Transcription regulation</keyword>
<dbReference type="GeneID" id="103041515"/>
<dbReference type="Ensembl" id="ENSAMXT00005056392.1">
    <property type="protein sequence ID" value="ENSAMXP00005052106.1"/>
    <property type="gene ID" value="ENSAMXG00005023482.1"/>
</dbReference>
<keyword evidence="7" id="KW-0804">Transcription</keyword>
<dbReference type="InterPro" id="IPR029431">
    <property type="entry name" value="TP53INP"/>
</dbReference>
<evidence type="ECO:0000256" key="8">
    <source>
        <dbReference type="ARBA" id="ARBA00023242"/>
    </source>
</evidence>
<dbReference type="GO" id="GO:0031410">
    <property type="term" value="C:cytoplasmic vesicle"/>
    <property type="evidence" value="ECO:0007669"/>
    <property type="project" value="UniProtKB-KW"/>
</dbReference>
<feature type="compositionally biased region" description="Acidic residues" evidence="11">
    <location>
        <begin position="78"/>
        <end position="91"/>
    </location>
</feature>
<dbReference type="Pfam" id="PF14839">
    <property type="entry name" value="DOR"/>
    <property type="match status" value="1"/>
</dbReference>
<dbReference type="Proteomes" id="UP000752171">
    <property type="component" value="Unassembled WGS sequence"/>
</dbReference>
<reference evidence="13" key="2">
    <citation type="submission" date="2025-05" db="UniProtKB">
        <authorList>
            <consortium name="Ensembl"/>
        </authorList>
    </citation>
    <scope>IDENTIFICATION</scope>
</reference>
<evidence type="ECO:0000256" key="4">
    <source>
        <dbReference type="ARBA" id="ARBA00023006"/>
    </source>
</evidence>
<comment type="subcellular location">
    <subcellularLocation>
        <location evidence="2">Cytoplasm</location>
        <location evidence="2">Cytosol</location>
    </subcellularLocation>
    <subcellularLocation>
        <location evidence="1">Cytoplasmic vesicle</location>
        <location evidence="1">Autophagosome</location>
    </subcellularLocation>
    <subcellularLocation>
        <location evidence="10">Nucleus</location>
        <location evidence="10">Nuclear body</location>
    </subcellularLocation>
</comment>
<keyword evidence="9" id="KW-0968">Cytoplasmic vesicle</keyword>
<evidence type="ECO:0000256" key="2">
    <source>
        <dbReference type="ARBA" id="ARBA00004514"/>
    </source>
</evidence>
<evidence type="ECO:0000313" key="15">
    <source>
        <dbReference type="Proteomes" id="UP000752171"/>
    </source>
</evidence>
<gene>
    <name evidence="13" type="primary">si:ch211-260e23.9</name>
    <name evidence="12" type="ORF">AMEX_G26185</name>
</gene>
<dbReference type="GO" id="GO:0005776">
    <property type="term" value="C:autophagosome"/>
    <property type="evidence" value="ECO:0007669"/>
    <property type="project" value="UniProtKB-SubCell"/>
</dbReference>
<proteinExistence type="predicted"/>
<dbReference type="GO" id="GO:0000045">
    <property type="term" value="P:autophagosome assembly"/>
    <property type="evidence" value="ECO:0007669"/>
    <property type="project" value="TreeGrafter"/>
</dbReference>
<dbReference type="EMBL" id="JAICCE010000023">
    <property type="protein sequence ID" value="KAG9261197.1"/>
    <property type="molecule type" value="Genomic_DNA"/>
</dbReference>
<dbReference type="GO" id="GO:0045893">
    <property type="term" value="P:positive regulation of DNA-templated transcription"/>
    <property type="evidence" value="ECO:0007669"/>
    <property type="project" value="TreeGrafter"/>
</dbReference>
<keyword evidence="4" id="KW-0072">Autophagy</keyword>
<evidence type="ECO:0000256" key="10">
    <source>
        <dbReference type="ARBA" id="ARBA00034306"/>
    </source>
</evidence>
<dbReference type="GO" id="GO:0005829">
    <property type="term" value="C:cytosol"/>
    <property type="evidence" value="ECO:0007669"/>
    <property type="project" value="UniProtKB-SubCell"/>
</dbReference>
<evidence type="ECO:0000256" key="11">
    <source>
        <dbReference type="SAM" id="MobiDB-lite"/>
    </source>
</evidence>